<dbReference type="InterPro" id="IPR001466">
    <property type="entry name" value="Beta-lactam-related"/>
</dbReference>
<dbReference type="PANTHER" id="PTHR43283:SF7">
    <property type="entry name" value="BETA-LACTAMASE-RELATED DOMAIN-CONTAINING PROTEIN"/>
    <property type="match status" value="1"/>
</dbReference>
<dbReference type="RefSeq" id="WP_046143429.1">
    <property type="nucleotide sequence ID" value="NZ_LAJG01000023.1"/>
</dbReference>
<evidence type="ECO:0000256" key="1">
    <source>
        <dbReference type="SAM" id="SignalP"/>
    </source>
</evidence>
<gene>
    <name evidence="3" type="ORF">VW35_12595</name>
</gene>
<dbReference type="GO" id="GO:0016787">
    <property type="term" value="F:hydrolase activity"/>
    <property type="evidence" value="ECO:0007669"/>
    <property type="project" value="UniProtKB-KW"/>
</dbReference>
<keyword evidence="3" id="KW-0378">Hydrolase</keyword>
<dbReference type="InterPro" id="IPR050789">
    <property type="entry name" value="Diverse_Enzym_Activities"/>
</dbReference>
<protein>
    <submittedName>
        <fullName evidence="3">6-aminohexanoate hydrolase</fullName>
    </submittedName>
</protein>
<dbReference type="OrthoDB" id="9814204at2"/>
<organism evidence="3 4">
    <name type="scientific">Devosia soli</name>
    <dbReference type="NCBI Taxonomy" id="361041"/>
    <lineage>
        <taxon>Bacteria</taxon>
        <taxon>Pseudomonadati</taxon>
        <taxon>Pseudomonadota</taxon>
        <taxon>Alphaproteobacteria</taxon>
        <taxon>Hyphomicrobiales</taxon>
        <taxon>Devosiaceae</taxon>
        <taxon>Devosia</taxon>
    </lineage>
</organism>
<dbReference type="Proteomes" id="UP000033514">
    <property type="component" value="Unassembled WGS sequence"/>
</dbReference>
<accession>A0A0F5L6I5</accession>
<evidence type="ECO:0000259" key="2">
    <source>
        <dbReference type="Pfam" id="PF00144"/>
    </source>
</evidence>
<dbReference type="STRING" id="361041.VW35_12595"/>
<keyword evidence="1" id="KW-0732">Signal</keyword>
<dbReference type="InterPro" id="IPR012338">
    <property type="entry name" value="Beta-lactam/transpept-like"/>
</dbReference>
<keyword evidence="4" id="KW-1185">Reference proteome</keyword>
<name>A0A0F5L6I5_9HYPH</name>
<dbReference type="Gene3D" id="3.40.710.10">
    <property type="entry name" value="DD-peptidase/beta-lactamase superfamily"/>
    <property type="match status" value="1"/>
</dbReference>
<feature type="signal peptide" evidence="1">
    <location>
        <begin position="1"/>
        <end position="21"/>
    </location>
</feature>
<evidence type="ECO:0000313" key="3">
    <source>
        <dbReference type="EMBL" id="KKB77968.1"/>
    </source>
</evidence>
<feature type="domain" description="Beta-lactamase-related" evidence="2">
    <location>
        <begin position="42"/>
        <end position="320"/>
    </location>
</feature>
<dbReference type="SUPFAM" id="SSF56601">
    <property type="entry name" value="beta-lactamase/transpeptidase-like"/>
    <property type="match status" value="1"/>
</dbReference>
<dbReference type="PATRIC" id="fig|361041.3.peg.1899"/>
<reference evidence="3 4" key="1">
    <citation type="submission" date="2015-03" db="EMBL/GenBank/DDBJ databases">
        <authorList>
            <person name="Hassan Y.I."/>
            <person name="Lepp D."/>
            <person name="Zhou T."/>
        </authorList>
    </citation>
    <scope>NUCLEOTIDE SEQUENCE [LARGE SCALE GENOMIC DNA]</scope>
    <source>
        <strain evidence="3 4">GH2-10</strain>
    </source>
</reference>
<dbReference type="AlphaFoldDB" id="A0A0F5L6I5"/>
<feature type="chain" id="PRO_5002491617" evidence="1">
    <location>
        <begin position="22"/>
        <end position="336"/>
    </location>
</feature>
<sequence>MTLIRPALLAAAFLFPLSAFGQEVDLAPILEDAETLEPLETVLVAVDGEVIAERGYAGNSVDDPTNIKSASKTVVSALVGIAIDTGLIEGVDQKIADFLSDDFPEDADPRLNDVTVGNLLSMQAGLAPTSGPNYGRWVASRNWVRAALDQPFETDPGGRMLYSTGSTHLLSAILTKAGGESSLALAREWFGSVDDFGIGGWERDPQGIYLGGNQMAMSPRSLLAFGEVYRTGGLAPDGSRVLSADWVEQSWTARTSSRFTGDGYGYGWFLREIGGEDVRYAWGYGGQMLYIVPSLDLTVVMTSDENSPSAGNGHRDALHALLGEIIEAVRGEEQKG</sequence>
<proteinExistence type="predicted"/>
<comment type="caution">
    <text evidence="3">The sequence shown here is derived from an EMBL/GenBank/DDBJ whole genome shotgun (WGS) entry which is preliminary data.</text>
</comment>
<dbReference type="EMBL" id="LAJG01000023">
    <property type="protein sequence ID" value="KKB77968.1"/>
    <property type="molecule type" value="Genomic_DNA"/>
</dbReference>
<evidence type="ECO:0000313" key="4">
    <source>
        <dbReference type="Proteomes" id="UP000033514"/>
    </source>
</evidence>
<dbReference type="PANTHER" id="PTHR43283">
    <property type="entry name" value="BETA-LACTAMASE-RELATED"/>
    <property type="match status" value="1"/>
</dbReference>
<dbReference type="Pfam" id="PF00144">
    <property type="entry name" value="Beta-lactamase"/>
    <property type="match status" value="1"/>
</dbReference>